<accession>A0A2K3JQY0</accession>
<organism evidence="1 2">
    <name type="scientific">Trifolium pratense</name>
    <name type="common">Red clover</name>
    <dbReference type="NCBI Taxonomy" id="57577"/>
    <lineage>
        <taxon>Eukaryota</taxon>
        <taxon>Viridiplantae</taxon>
        <taxon>Streptophyta</taxon>
        <taxon>Embryophyta</taxon>
        <taxon>Tracheophyta</taxon>
        <taxon>Spermatophyta</taxon>
        <taxon>Magnoliopsida</taxon>
        <taxon>eudicotyledons</taxon>
        <taxon>Gunneridae</taxon>
        <taxon>Pentapetalae</taxon>
        <taxon>rosids</taxon>
        <taxon>fabids</taxon>
        <taxon>Fabales</taxon>
        <taxon>Fabaceae</taxon>
        <taxon>Papilionoideae</taxon>
        <taxon>50 kb inversion clade</taxon>
        <taxon>NPAAA clade</taxon>
        <taxon>Hologalegina</taxon>
        <taxon>IRL clade</taxon>
        <taxon>Trifolieae</taxon>
        <taxon>Trifolium</taxon>
    </lineage>
</organism>
<evidence type="ECO:0000313" key="1">
    <source>
        <dbReference type="EMBL" id="PNX56449.1"/>
    </source>
</evidence>
<dbReference type="Proteomes" id="UP000236291">
    <property type="component" value="Unassembled WGS sequence"/>
</dbReference>
<dbReference type="AlphaFoldDB" id="A0A2K3JQY0"/>
<name>A0A2K3JQY0_TRIPR</name>
<protein>
    <submittedName>
        <fullName evidence="1">Uncharacterized protein</fullName>
    </submittedName>
</protein>
<reference evidence="1 2" key="2">
    <citation type="journal article" date="2017" name="Front. Plant Sci.">
        <title>Gene Classification and Mining of Molecular Markers Useful in Red Clover (Trifolium pratense) Breeding.</title>
        <authorList>
            <person name="Istvanek J."/>
            <person name="Dluhosova J."/>
            <person name="Dluhos P."/>
            <person name="Patkova L."/>
            <person name="Nedelnik J."/>
            <person name="Repkova J."/>
        </authorList>
    </citation>
    <scope>NUCLEOTIDE SEQUENCE [LARGE SCALE GENOMIC DNA]</scope>
    <source>
        <strain evidence="2">cv. Tatra</strain>
        <tissue evidence="1">Young leaves</tissue>
    </source>
</reference>
<sequence length="44" mass="4241">MGAATGASCARFAPHAQNWSGNTAICAPSAAFGASCADSRLAGI</sequence>
<comment type="caution">
    <text evidence="1">The sequence shown here is derived from an EMBL/GenBank/DDBJ whole genome shotgun (WGS) entry which is preliminary data.</text>
</comment>
<gene>
    <name evidence="1" type="ORF">L195_g058211</name>
</gene>
<evidence type="ECO:0000313" key="2">
    <source>
        <dbReference type="Proteomes" id="UP000236291"/>
    </source>
</evidence>
<dbReference type="EMBL" id="ASHM01119584">
    <property type="protein sequence ID" value="PNX56449.1"/>
    <property type="molecule type" value="Genomic_DNA"/>
</dbReference>
<reference evidence="1 2" key="1">
    <citation type="journal article" date="2014" name="Am. J. Bot.">
        <title>Genome assembly and annotation for red clover (Trifolium pratense; Fabaceae).</title>
        <authorList>
            <person name="Istvanek J."/>
            <person name="Jaros M."/>
            <person name="Krenek A."/>
            <person name="Repkova J."/>
        </authorList>
    </citation>
    <scope>NUCLEOTIDE SEQUENCE [LARGE SCALE GENOMIC DNA]</scope>
    <source>
        <strain evidence="2">cv. Tatra</strain>
        <tissue evidence="1">Young leaves</tissue>
    </source>
</reference>
<proteinExistence type="predicted"/>